<dbReference type="Proteomes" id="UP001295794">
    <property type="component" value="Unassembled WGS sequence"/>
</dbReference>
<dbReference type="EMBL" id="CAVNYO010000448">
    <property type="protein sequence ID" value="CAK5282191.1"/>
    <property type="molecule type" value="Genomic_DNA"/>
</dbReference>
<evidence type="ECO:0000313" key="4">
    <source>
        <dbReference type="Proteomes" id="UP001295794"/>
    </source>
</evidence>
<dbReference type="AlphaFoldDB" id="A0AAD2K7W6"/>
<proteinExistence type="predicted"/>
<feature type="compositionally biased region" description="Basic and acidic residues" evidence="2">
    <location>
        <begin position="396"/>
        <end position="414"/>
    </location>
</feature>
<feature type="region of interest" description="Disordered" evidence="2">
    <location>
        <begin position="396"/>
        <end position="419"/>
    </location>
</feature>
<organism evidence="3 4">
    <name type="scientific">Mycena citricolor</name>
    <dbReference type="NCBI Taxonomy" id="2018698"/>
    <lineage>
        <taxon>Eukaryota</taxon>
        <taxon>Fungi</taxon>
        <taxon>Dikarya</taxon>
        <taxon>Basidiomycota</taxon>
        <taxon>Agaricomycotina</taxon>
        <taxon>Agaricomycetes</taxon>
        <taxon>Agaricomycetidae</taxon>
        <taxon>Agaricales</taxon>
        <taxon>Marasmiineae</taxon>
        <taxon>Mycenaceae</taxon>
        <taxon>Mycena</taxon>
    </lineage>
</organism>
<comment type="caution">
    <text evidence="3">The sequence shown here is derived from an EMBL/GenBank/DDBJ whole genome shotgun (WGS) entry which is preliminary data.</text>
</comment>
<reference evidence="3" key="1">
    <citation type="submission" date="2023-11" db="EMBL/GenBank/DDBJ databases">
        <authorList>
            <person name="De Vega J J."/>
            <person name="De Vega J J."/>
        </authorList>
    </citation>
    <scope>NUCLEOTIDE SEQUENCE</scope>
</reference>
<evidence type="ECO:0000256" key="1">
    <source>
        <dbReference type="SAM" id="Coils"/>
    </source>
</evidence>
<name>A0AAD2K7W6_9AGAR</name>
<protein>
    <submittedName>
        <fullName evidence="3">Uncharacterized protein</fullName>
    </submittedName>
</protein>
<sequence>MPTHITQPQTPCLVRPLPLSQPRTSTMNVLEDHPELQKMLMEGLSAELKKAKTEIALLKDQESLKARSSSTPSFQDPSHVGIDANELSNLRLDAEQGRSLRAVRTLVLIQVRKLMAALEQQIEDKYAHIRKRETELKEREDANEERHTTLPSNFRFDTRVYAKRSILSAQARSPLATRKYGKGHAPNAKSCALFRASDPLKKLRDFHSRVSNEKSDERLIRSGGSDVRALQEQLCQLQEERRHRERGFEGLAAELVTAKEDYKLHQNLLIQACNTETTNLRTANQILNSEIIQLQKDGGNRDAKIWDLESKLVTAVYARPIKQEEDEIKGLKEVFCFLELCTYLIHYKKLAIATSNERMSIIKLNSHKKKYQELTMNLTEKRNEVTMLQRQIHDLEKSARRHQESSKTKEKQLTAEKNALQGQIRELQDAEISRMMRSSASHSEEWRATENFARLQATYNSVVAEKDSILAELQKWRSQKTPAAASDLPRAVASSDLEVRKTAEKMIEDTRNHKAQLHAWQLKAKKLQKQRDGLHRKLWDFENVEQNKQWDNHEDEEDQDYDGDDIDDEMLSWDERFSYIDFMDDTFDEPEDRAQFKEFEPIHDIDSEKPYDSFIHEVPRRVPSLHLPKRSVWTSKAQVHALAFAPTEKYNFQMNTWSPYTALQDRENQHFNLFMNKGEHVYYAGEYIVHSLREAHEPGSEVPWDISQAAIMRDMGLRSGQKNIVRNKFGTPFPPTECFGLQCVGFDHGLYMDLRAVYEAKRALSSTL</sequence>
<feature type="coiled-coil region" evidence="1">
    <location>
        <begin position="510"/>
        <end position="537"/>
    </location>
</feature>
<gene>
    <name evidence="3" type="ORF">MYCIT1_LOCUS33734</name>
</gene>
<evidence type="ECO:0000313" key="3">
    <source>
        <dbReference type="EMBL" id="CAK5282191.1"/>
    </source>
</evidence>
<accession>A0AAD2K7W6</accession>
<keyword evidence="4" id="KW-1185">Reference proteome</keyword>
<evidence type="ECO:0000256" key="2">
    <source>
        <dbReference type="SAM" id="MobiDB-lite"/>
    </source>
</evidence>
<keyword evidence="1" id="KW-0175">Coiled coil</keyword>